<feature type="region of interest" description="Disordered" evidence="6">
    <location>
        <begin position="231"/>
        <end position="258"/>
    </location>
</feature>
<keyword evidence="3" id="KW-1133">Transmembrane helix</keyword>
<sequence>MAEGETLSEMCETDVTTFKKTLQAQQQLLQTLYAELDQEREASASAASEALSMILRLQGEKAAVKMEASQYKRLAEEKMCHAEESLAIFEDLIYQKEMEIASLEFQVQAYKCKLLSLGCNDVVSGENRFPEHLFFQGSDPVRDETCGGGNVKRFSSLPLIPVKDSHQKKGSIEGQKSAITLPNLVQKIVEKKADHEISIQSMDSEMKSGHASGGNFDSYWQQIKMLDEQVKEISHSKDSGRDGKNRARSCSLPPPVTIDESSDSTILEVVTASDDGNHDDNVQEREEIVSSSCSSSVQDIFEVPKLKKQKTFEQRKEGQNEAIDGAEHKPRDLDLASQEIGKSCLKVETTGAKKLMQCKDYGSNLTKPRDEIGNVAPVHPPTGVAESQAQFRQLRRRVEQLEGERNGISQEITCAGEEERRLLREIHEQLNTIQTELYSWRKKKTKVQDDQCLEPLREV</sequence>
<dbReference type="GO" id="GO:0016020">
    <property type="term" value="C:membrane"/>
    <property type="evidence" value="ECO:0007669"/>
    <property type="project" value="UniProtKB-SubCell"/>
</dbReference>
<evidence type="ECO:0000256" key="5">
    <source>
        <dbReference type="SAM" id="Coils"/>
    </source>
</evidence>
<keyword evidence="2" id="KW-0812">Transmembrane</keyword>
<organism evidence="8 9">
    <name type="scientific">Ficus carica</name>
    <name type="common">Common fig</name>
    <dbReference type="NCBI Taxonomy" id="3494"/>
    <lineage>
        <taxon>Eukaryota</taxon>
        <taxon>Viridiplantae</taxon>
        <taxon>Streptophyta</taxon>
        <taxon>Embryophyta</taxon>
        <taxon>Tracheophyta</taxon>
        <taxon>Spermatophyta</taxon>
        <taxon>Magnoliopsida</taxon>
        <taxon>eudicotyledons</taxon>
        <taxon>Gunneridae</taxon>
        <taxon>Pentapetalae</taxon>
        <taxon>rosids</taxon>
        <taxon>fabids</taxon>
        <taxon>Rosales</taxon>
        <taxon>Moraceae</taxon>
        <taxon>Ficeae</taxon>
        <taxon>Ficus</taxon>
    </lineage>
</organism>
<proteinExistence type="predicted"/>
<reference evidence="8" key="1">
    <citation type="submission" date="2023-07" db="EMBL/GenBank/DDBJ databases">
        <title>draft genome sequence of fig (Ficus carica).</title>
        <authorList>
            <person name="Takahashi T."/>
            <person name="Nishimura K."/>
        </authorList>
    </citation>
    <scope>NUCLEOTIDE SEQUENCE</scope>
</reference>
<evidence type="ECO:0000259" key="7">
    <source>
        <dbReference type="PROSITE" id="PS51775"/>
    </source>
</evidence>
<keyword evidence="5" id="KW-0175">Coiled coil</keyword>
<dbReference type="InterPro" id="IPR007656">
    <property type="entry name" value="GTD-bd"/>
</dbReference>
<protein>
    <recommendedName>
        <fullName evidence="7">GTD-binding domain-containing protein</fullName>
    </recommendedName>
</protein>
<dbReference type="PANTHER" id="PTHR31422">
    <property type="entry name" value="BNAANNG28530D PROTEIN"/>
    <property type="match status" value="1"/>
</dbReference>
<dbReference type="PANTHER" id="PTHR31422:SF1">
    <property type="entry name" value="GTD-BINDING DOMAIN-CONTAINING PROTEIN"/>
    <property type="match status" value="1"/>
</dbReference>
<evidence type="ECO:0000256" key="3">
    <source>
        <dbReference type="ARBA" id="ARBA00022989"/>
    </source>
</evidence>
<dbReference type="GO" id="GO:0080115">
    <property type="term" value="F:myosin XI tail binding"/>
    <property type="evidence" value="ECO:0007669"/>
    <property type="project" value="UniProtKB-ARBA"/>
</dbReference>
<dbReference type="Proteomes" id="UP001187192">
    <property type="component" value="Unassembled WGS sequence"/>
</dbReference>
<evidence type="ECO:0000256" key="1">
    <source>
        <dbReference type="ARBA" id="ARBA00004370"/>
    </source>
</evidence>
<gene>
    <name evidence="8" type="ORF">TIFTF001_032667</name>
</gene>
<evidence type="ECO:0000256" key="2">
    <source>
        <dbReference type="ARBA" id="ARBA00022692"/>
    </source>
</evidence>
<name>A0AA88DXV8_FICCA</name>
<dbReference type="Pfam" id="PF04576">
    <property type="entry name" value="Zein-binding"/>
    <property type="match status" value="1"/>
</dbReference>
<keyword evidence="9" id="KW-1185">Reference proteome</keyword>
<feature type="coiled-coil region" evidence="5">
    <location>
        <begin position="384"/>
        <end position="411"/>
    </location>
</feature>
<evidence type="ECO:0000256" key="4">
    <source>
        <dbReference type="ARBA" id="ARBA00023136"/>
    </source>
</evidence>
<dbReference type="AlphaFoldDB" id="A0AA88DXV8"/>
<feature type="domain" description="GTD-binding" evidence="7">
    <location>
        <begin position="13"/>
        <end position="111"/>
    </location>
</feature>
<comment type="caution">
    <text evidence="8">The sequence shown here is derived from an EMBL/GenBank/DDBJ whole genome shotgun (WGS) entry which is preliminary data.</text>
</comment>
<evidence type="ECO:0000313" key="9">
    <source>
        <dbReference type="Proteomes" id="UP001187192"/>
    </source>
</evidence>
<keyword evidence="4" id="KW-0472">Membrane</keyword>
<dbReference type="PROSITE" id="PS51775">
    <property type="entry name" value="GTD_BINDING"/>
    <property type="match status" value="1"/>
</dbReference>
<comment type="subcellular location">
    <subcellularLocation>
        <location evidence="1">Membrane</location>
    </subcellularLocation>
</comment>
<feature type="compositionally biased region" description="Basic and acidic residues" evidence="6">
    <location>
        <begin position="231"/>
        <end position="245"/>
    </location>
</feature>
<accession>A0AA88DXV8</accession>
<evidence type="ECO:0000313" key="8">
    <source>
        <dbReference type="EMBL" id="GMN63568.1"/>
    </source>
</evidence>
<dbReference type="EMBL" id="BTGU01000153">
    <property type="protein sequence ID" value="GMN63568.1"/>
    <property type="molecule type" value="Genomic_DNA"/>
</dbReference>
<evidence type="ECO:0000256" key="6">
    <source>
        <dbReference type="SAM" id="MobiDB-lite"/>
    </source>
</evidence>